<accession>A0A2M8ZAD9</accession>
<name>A0A2M8ZAD9_9FIRM</name>
<reference evidence="1 2" key="1">
    <citation type="submission" date="2017-11" db="EMBL/GenBank/DDBJ databases">
        <title>Understudied soil microbes with underappreciated capabilities: Untangling the Clostridium saccharolyticum group.</title>
        <authorList>
            <person name="Leschine S."/>
        </authorList>
    </citation>
    <scope>NUCLEOTIDE SEQUENCE [LARGE SCALE GENOMIC DNA]</scope>
    <source>
        <strain evidence="1 2">18A</strain>
    </source>
</reference>
<dbReference type="InterPro" id="IPR024211">
    <property type="entry name" value="DUF3841"/>
</dbReference>
<gene>
    <name evidence="1" type="ORF">H171_4016</name>
</gene>
<organism evidence="1 2">
    <name type="scientific">[Clostridium] celerecrescens 18A</name>
    <dbReference type="NCBI Taxonomy" id="1286362"/>
    <lineage>
        <taxon>Bacteria</taxon>
        <taxon>Bacillati</taxon>
        <taxon>Bacillota</taxon>
        <taxon>Clostridia</taxon>
        <taxon>Lachnospirales</taxon>
        <taxon>Lachnospiraceae</taxon>
        <taxon>Lacrimispora</taxon>
    </lineage>
</organism>
<proteinExistence type="predicted"/>
<protein>
    <submittedName>
        <fullName evidence="1">Uncharacterized protein DUF3841</fullName>
    </submittedName>
</protein>
<dbReference type="AlphaFoldDB" id="A0A2M8ZAD9"/>
<evidence type="ECO:0000313" key="2">
    <source>
        <dbReference type="Proteomes" id="UP000231092"/>
    </source>
</evidence>
<comment type="caution">
    <text evidence="1">The sequence shown here is derived from an EMBL/GenBank/DDBJ whole genome shotgun (WGS) entry which is preliminary data.</text>
</comment>
<dbReference type="Proteomes" id="UP000231092">
    <property type="component" value="Unassembled WGS sequence"/>
</dbReference>
<dbReference type="EMBL" id="PGET01000001">
    <property type="protein sequence ID" value="PJJ30411.1"/>
    <property type="molecule type" value="Genomic_DNA"/>
</dbReference>
<sequence>MTEKIKVWTKQHENIRNDLDQNGRYLVKKEYIVNKMEEHAGIYLDTYNWLYHSASKFMEIPKDAKYPIWVSVTEESKINNSDGNVLLEILVDAEKLFIMDLEKWGYIVNYMYIPKDPEDAREHEELLKRYGIDDSTAYMSPFYPSVKNKIRKSWERLFDAEIQLSPARVGIIWEVKKEWIVKMDS</sequence>
<evidence type="ECO:0000313" key="1">
    <source>
        <dbReference type="EMBL" id="PJJ30411.1"/>
    </source>
</evidence>
<dbReference type="OrthoDB" id="286252at2"/>
<dbReference type="RefSeq" id="WP_100306668.1">
    <property type="nucleotide sequence ID" value="NZ_PGET01000001.1"/>
</dbReference>
<dbReference type="Pfam" id="PF12952">
    <property type="entry name" value="DUF3841"/>
    <property type="match status" value="1"/>
</dbReference>